<name>A0A7K2IN63_9ACTN</name>
<dbReference type="Pfam" id="PF13577">
    <property type="entry name" value="SnoaL_4"/>
    <property type="match status" value="1"/>
</dbReference>
<dbReference type="EMBL" id="WWHY01000001">
    <property type="protein sequence ID" value="MYR31410.1"/>
    <property type="molecule type" value="Genomic_DNA"/>
</dbReference>
<protein>
    <submittedName>
        <fullName evidence="2">Nuclear transport factor 2 family protein</fullName>
    </submittedName>
</protein>
<accession>A0A7K2IN63</accession>
<dbReference type="RefSeq" id="WP_017536464.1">
    <property type="nucleotide sequence ID" value="NZ_WWHY01000001.1"/>
</dbReference>
<evidence type="ECO:0000313" key="2">
    <source>
        <dbReference type="EMBL" id="MYR31410.1"/>
    </source>
</evidence>
<dbReference type="AlphaFoldDB" id="A0A7K2IN63"/>
<dbReference type="InterPro" id="IPR032710">
    <property type="entry name" value="NTF2-like_dom_sf"/>
</dbReference>
<reference evidence="2 3" key="1">
    <citation type="journal article" date="2019" name="Nat. Commun.">
        <title>The antimicrobial potential of Streptomyces from insect microbiomes.</title>
        <authorList>
            <person name="Chevrette M.G."/>
            <person name="Carlson C.M."/>
            <person name="Ortega H.E."/>
            <person name="Thomas C."/>
            <person name="Ananiev G.E."/>
            <person name="Barns K.J."/>
            <person name="Book A.J."/>
            <person name="Cagnazzo J."/>
            <person name="Carlos C."/>
            <person name="Flanigan W."/>
            <person name="Grubbs K.J."/>
            <person name="Horn H.A."/>
            <person name="Hoffmann F.M."/>
            <person name="Klassen J.L."/>
            <person name="Knack J.J."/>
            <person name="Lewin G.R."/>
            <person name="McDonald B.R."/>
            <person name="Muller L."/>
            <person name="Melo W.G.P."/>
            <person name="Pinto-Tomas A.A."/>
            <person name="Schmitz A."/>
            <person name="Wendt-Pienkowski E."/>
            <person name="Wildman S."/>
            <person name="Zhao M."/>
            <person name="Zhang F."/>
            <person name="Bugni T.S."/>
            <person name="Andes D.R."/>
            <person name="Pupo M.T."/>
            <person name="Currie C.R."/>
        </authorList>
    </citation>
    <scope>NUCLEOTIDE SEQUENCE [LARGE SCALE GENOMIC DNA]</scope>
    <source>
        <strain evidence="2 3">SID5840</strain>
    </source>
</reference>
<dbReference type="InterPro" id="IPR037401">
    <property type="entry name" value="SnoaL-like"/>
</dbReference>
<dbReference type="Proteomes" id="UP000467124">
    <property type="component" value="Unassembled WGS sequence"/>
</dbReference>
<organism evidence="2 3">
    <name type="scientific">Nocardiopsis alba</name>
    <dbReference type="NCBI Taxonomy" id="53437"/>
    <lineage>
        <taxon>Bacteria</taxon>
        <taxon>Bacillati</taxon>
        <taxon>Actinomycetota</taxon>
        <taxon>Actinomycetes</taxon>
        <taxon>Streptosporangiales</taxon>
        <taxon>Nocardiopsidaceae</taxon>
        <taxon>Nocardiopsis</taxon>
    </lineage>
</organism>
<proteinExistence type="predicted"/>
<gene>
    <name evidence="2" type="ORF">GTW20_03810</name>
</gene>
<comment type="caution">
    <text evidence="2">The sequence shown here is derived from an EMBL/GenBank/DDBJ whole genome shotgun (WGS) entry which is preliminary data.</text>
</comment>
<dbReference type="Gene3D" id="3.10.450.50">
    <property type="match status" value="1"/>
</dbReference>
<evidence type="ECO:0000313" key="3">
    <source>
        <dbReference type="Proteomes" id="UP000467124"/>
    </source>
</evidence>
<feature type="domain" description="SnoaL-like" evidence="1">
    <location>
        <begin position="7"/>
        <end position="132"/>
    </location>
</feature>
<dbReference type="SUPFAM" id="SSF54427">
    <property type="entry name" value="NTF2-like"/>
    <property type="match status" value="1"/>
</dbReference>
<sequence>MDTPTASQIHQFYARQSHLIDSGRAREWADTFTPDGEFHSPTYPEPVVGSAALADFAAGFHRRAAEQSEVHRHVVTNVWVRSDEEAPFDGAVVEAYLQVLATTIGGSTRILRMTTLTDHLVVSEGRWSVARREVRRDDSPA</sequence>
<evidence type="ECO:0000259" key="1">
    <source>
        <dbReference type="Pfam" id="PF13577"/>
    </source>
</evidence>